<dbReference type="Pfam" id="PF14520">
    <property type="entry name" value="HHH_5"/>
    <property type="match status" value="1"/>
</dbReference>
<evidence type="ECO:0000313" key="9">
    <source>
        <dbReference type="EMBL" id="TMQ72372.1"/>
    </source>
</evidence>
<dbReference type="Gene3D" id="2.40.50.140">
    <property type="entry name" value="Nucleic acid-binding proteins"/>
    <property type="match status" value="1"/>
</dbReference>
<keyword evidence="4 6" id="KW-0233">DNA recombination</keyword>
<evidence type="ECO:0000313" key="10">
    <source>
        <dbReference type="Proteomes" id="UP000319771"/>
    </source>
</evidence>
<keyword evidence="5 6" id="KW-0234">DNA repair</keyword>
<name>A0A538U8Z5_UNCEI</name>
<dbReference type="Pfam" id="PF01330">
    <property type="entry name" value="RuvA_N"/>
    <property type="match status" value="1"/>
</dbReference>
<protein>
    <recommendedName>
        <fullName evidence="6">Holliday junction branch migration complex subunit RuvA</fullName>
    </recommendedName>
</protein>
<evidence type="ECO:0000256" key="3">
    <source>
        <dbReference type="ARBA" id="ARBA00023125"/>
    </source>
</evidence>
<feature type="region of interest" description="Disordered" evidence="7">
    <location>
        <begin position="1"/>
        <end position="29"/>
    </location>
</feature>
<evidence type="ECO:0000256" key="7">
    <source>
        <dbReference type="SAM" id="MobiDB-lite"/>
    </source>
</evidence>
<keyword evidence="2 6" id="KW-0227">DNA damage</keyword>
<proteinExistence type="inferred from homology"/>
<dbReference type="CDD" id="cd14332">
    <property type="entry name" value="UBA_RuvA_C"/>
    <property type="match status" value="1"/>
</dbReference>
<keyword evidence="1 6" id="KW-0963">Cytoplasm</keyword>
<dbReference type="GO" id="GO:0009379">
    <property type="term" value="C:Holliday junction helicase complex"/>
    <property type="evidence" value="ECO:0007669"/>
    <property type="project" value="InterPro"/>
</dbReference>
<comment type="caution">
    <text evidence="9">The sequence shown here is derived from an EMBL/GenBank/DDBJ whole genome shotgun (WGS) entry which is preliminary data.</text>
</comment>
<dbReference type="GO" id="GO:0006310">
    <property type="term" value="P:DNA recombination"/>
    <property type="evidence" value="ECO:0007669"/>
    <property type="project" value="UniProtKB-UniRule"/>
</dbReference>
<evidence type="ECO:0000256" key="6">
    <source>
        <dbReference type="HAMAP-Rule" id="MF_00031"/>
    </source>
</evidence>
<dbReference type="GO" id="GO:0000400">
    <property type="term" value="F:four-way junction DNA binding"/>
    <property type="evidence" value="ECO:0007669"/>
    <property type="project" value="UniProtKB-UniRule"/>
</dbReference>
<dbReference type="SUPFAM" id="SSF46929">
    <property type="entry name" value="DNA helicase RuvA subunit, C-terminal domain"/>
    <property type="match status" value="1"/>
</dbReference>
<evidence type="ECO:0000259" key="8">
    <source>
        <dbReference type="SMART" id="SM00278"/>
    </source>
</evidence>
<dbReference type="Gene3D" id="1.10.8.10">
    <property type="entry name" value="DNA helicase RuvA subunit, C-terminal domain"/>
    <property type="match status" value="1"/>
</dbReference>
<comment type="function">
    <text evidence="6">The RuvA-RuvB-RuvC complex processes Holliday junction (HJ) DNA during genetic recombination and DNA repair, while the RuvA-RuvB complex plays an important role in the rescue of blocked DNA replication forks via replication fork reversal (RFR). RuvA specifically binds to HJ cruciform DNA, conferring on it an open structure. The RuvB hexamer acts as an ATP-dependent pump, pulling dsDNA into and through the RuvAB complex. HJ branch migration allows RuvC to scan DNA until it finds its consensus sequence, where it cleaves and resolves the cruciform DNA.</text>
</comment>
<dbReference type="NCBIfam" id="TIGR00084">
    <property type="entry name" value="ruvA"/>
    <property type="match status" value="1"/>
</dbReference>
<dbReference type="GO" id="GO:0048476">
    <property type="term" value="C:Holliday junction resolvase complex"/>
    <property type="evidence" value="ECO:0007669"/>
    <property type="project" value="UniProtKB-UniRule"/>
</dbReference>
<evidence type="ECO:0000256" key="4">
    <source>
        <dbReference type="ARBA" id="ARBA00023172"/>
    </source>
</evidence>
<dbReference type="GO" id="GO:0005737">
    <property type="term" value="C:cytoplasm"/>
    <property type="evidence" value="ECO:0007669"/>
    <property type="project" value="UniProtKB-SubCell"/>
</dbReference>
<dbReference type="Gene3D" id="1.10.150.20">
    <property type="entry name" value="5' to 3' exonuclease, C-terminal subdomain"/>
    <property type="match status" value="1"/>
</dbReference>
<dbReference type="Pfam" id="PF07499">
    <property type="entry name" value="RuvA_C"/>
    <property type="match status" value="1"/>
</dbReference>
<reference evidence="9 10" key="1">
    <citation type="journal article" date="2019" name="Nat. Microbiol.">
        <title>Mediterranean grassland soil C-N compound turnover is dependent on rainfall and depth, and is mediated by genomically divergent microorganisms.</title>
        <authorList>
            <person name="Diamond S."/>
            <person name="Andeer P.F."/>
            <person name="Li Z."/>
            <person name="Crits-Christoph A."/>
            <person name="Burstein D."/>
            <person name="Anantharaman K."/>
            <person name="Lane K.R."/>
            <person name="Thomas B.C."/>
            <person name="Pan C."/>
            <person name="Northen T.R."/>
            <person name="Banfield J.F."/>
        </authorList>
    </citation>
    <scope>NUCLEOTIDE SEQUENCE [LARGE SCALE GENOMIC DNA]</scope>
    <source>
        <strain evidence="9">WS_11</strain>
    </source>
</reference>
<feature type="domain" description="Helix-hairpin-helix DNA-binding motif class 1" evidence="8">
    <location>
        <begin position="105"/>
        <end position="124"/>
    </location>
</feature>
<keyword evidence="3 6" id="KW-0238">DNA-binding</keyword>
<comment type="caution">
    <text evidence="6">Lacks conserved residue(s) required for the propagation of feature annotation.</text>
</comment>
<dbReference type="EMBL" id="VBPB01000110">
    <property type="protein sequence ID" value="TMQ72372.1"/>
    <property type="molecule type" value="Genomic_DNA"/>
</dbReference>
<dbReference type="GO" id="GO:0009378">
    <property type="term" value="F:four-way junction helicase activity"/>
    <property type="evidence" value="ECO:0007669"/>
    <property type="project" value="InterPro"/>
</dbReference>
<dbReference type="InterPro" id="IPR000085">
    <property type="entry name" value="RuvA"/>
</dbReference>
<dbReference type="Proteomes" id="UP000319771">
    <property type="component" value="Unassembled WGS sequence"/>
</dbReference>
<dbReference type="HAMAP" id="MF_00031">
    <property type="entry name" value="DNA_HJ_migration_RuvA"/>
    <property type="match status" value="1"/>
</dbReference>
<dbReference type="InterPro" id="IPR010994">
    <property type="entry name" value="RuvA_2-like"/>
</dbReference>
<gene>
    <name evidence="6 9" type="primary">ruvA</name>
    <name evidence="9" type="ORF">E6K81_07640</name>
</gene>
<sequence>MPPPPRARVGPRPRRLGRGTPSRGAARRQGVPVIASLRGTLAAKDAGECVVEAAGVGYRVQVSAHTAAKLPAVGEPVFLHTHQIVREDALMLFGFAELEEQRVFELLITVSGIGPKVAIAVLSGLRPHALARSIRGEDLASLVAIPGVGRKTAERMVVDLRDKIGLLALTAGGETAAPPRPGPLKSEGAQDAVAALVRLGYSATQAQDAVRSVADAEAGLSPEDLVRRALARLAKATPAGVR</sequence>
<comment type="subunit">
    <text evidence="6">Homotetramer. Forms an RuvA(8)-RuvB(12)-Holliday junction (HJ) complex. HJ DNA is sandwiched between 2 RuvA tetramers; dsDNA enters through RuvA and exits via RuvB. An RuvB hexamer assembles on each DNA strand where it exits the tetramer. Each RuvB hexamer is contacted by two RuvA subunits (via domain III) on 2 adjacent RuvB subunits; this complex drives branch migration. In the full resolvosome a probable DNA-RuvA(4)-RuvB(12)-RuvC(2) complex forms which resolves the HJ.</text>
</comment>
<dbReference type="AlphaFoldDB" id="A0A538U8Z5"/>
<evidence type="ECO:0000256" key="2">
    <source>
        <dbReference type="ARBA" id="ARBA00022763"/>
    </source>
</evidence>
<evidence type="ECO:0000256" key="5">
    <source>
        <dbReference type="ARBA" id="ARBA00023204"/>
    </source>
</evidence>
<dbReference type="InterPro" id="IPR012340">
    <property type="entry name" value="NA-bd_OB-fold"/>
</dbReference>
<comment type="domain">
    <text evidence="6">Has three domains with a flexible linker between the domains II and III and assumes an 'L' shape. Domain III is highly mobile and contacts RuvB.</text>
</comment>
<dbReference type="InterPro" id="IPR036267">
    <property type="entry name" value="RuvA_C_sf"/>
</dbReference>
<accession>A0A538U8Z5</accession>
<dbReference type="SUPFAM" id="SSF47781">
    <property type="entry name" value="RuvA domain 2-like"/>
    <property type="match status" value="1"/>
</dbReference>
<dbReference type="SUPFAM" id="SSF50249">
    <property type="entry name" value="Nucleic acid-binding proteins"/>
    <property type="match status" value="1"/>
</dbReference>
<feature type="region of interest" description="Domain I" evidence="6">
    <location>
        <begin position="33"/>
        <end position="96"/>
    </location>
</feature>
<dbReference type="GO" id="GO:0005524">
    <property type="term" value="F:ATP binding"/>
    <property type="evidence" value="ECO:0007669"/>
    <property type="project" value="InterPro"/>
</dbReference>
<dbReference type="InterPro" id="IPR013849">
    <property type="entry name" value="DNA_helicase_Holl-junc_RuvA_I"/>
</dbReference>
<organism evidence="9 10">
    <name type="scientific">Eiseniibacteriota bacterium</name>
    <dbReference type="NCBI Taxonomy" id="2212470"/>
    <lineage>
        <taxon>Bacteria</taxon>
        <taxon>Candidatus Eiseniibacteriota</taxon>
    </lineage>
</organism>
<dbReference type="SMART" id="SM00278">
    <property type="entry name" value="HhH1"/>
    <property type="match status" value="2"/>
</dbReference>
<evidence type="ECO:0000256" key="1">
    <source>
        <dbReference type="ARBA" id="ARBA00022490"/>
    </source>
</evidence>
<dbReference type="InterPro" id="IPR003583">
    <property type="entry name" value="Hlx-hairpin-Hlx_DNA-bd_motif"/>
</dbReference>
<comment type="subcellular location">
    <subcellularLocation>
        <location evidence="6">Cytoplasm</location>
    </subcellularLocation>
</comment>
<dbReference type="GO" id="GO:0006281">
    <property type="term" value="P:DNA repair"/>
    <property type="evidence" value="ECO:0007669"/>
    <property type="project" value="UniProtKB-UniRule"/>
</dbReference>
<dbReference type="InterPro" id="IPR011114">
    <property type="entry name" value="RuvA_C"/>
</dbReference>
<feature type="region of interest" description="Domain III" evidence="6">
    <location>
        <begin position="184"/>
        <end position="242"/>
    </location>
</feature>
<comment type="similarity">
    <text evidence="6">Belongs to the RuvA family.</text>
</comment>
<feature type="domain" description="Helix-hairpin-helix DNA-binding motif class 1" evidence="8">
    <location>
        <begin position="140"/>
        <end position="159"/>
    </location>
</feature>